<keyword evidence="1" id="KW-0812">Transmembrane</keyword>
<keyword evidence="1" id="KW-1133">Transmembrane helix</keyword>
<sequence length="130" mass="13799">MKTKNFLVSGISGGIADFLLGWLFYGIIFKDTFPQPEESSNTMLMIFLGCMTFGLFMAYIFTKWANITTAGAGIKAGATIGLFIGLFYNFFGLAMTPDLTMQLAALDVGISIVMSALIGAVVGAVNGKLG</sequence>
<feature type="transmembrane region" description="Helical" evidence="1">
    <location>
        <begin position="6"/>
        <end position="29"/>
    </location>
</feature>
<keyword evidence="3" id="KW-1185">Reference proteome</keyword>
<dbReference type="EMBL" id="JBHSGP010000005">
    <property type="protein sequence ID" value="MFC4721261.1"/>
    <property type="molecule type" value="Genomic_DNA"/>
</dbReference>
<name>A0ABV9MZ28_9FLAO</name>
<evidence type="ECO:0000256" key="1">
    <source>
        <dbReference type="SAM" id="Phobius"/>
    </source>
</evidence>
<evidence type="ECO:0000313" key="2">
    <source>
        <dbReference type="EMBL" id="MFC4721261.1"/>
    </source>
</evidence>
<comment type="caution">
    <text evidence="2">The sequence shown here is derived from an EMBL/GenBank/DDBJ whole genome shotgun (WGS) entry which is preliminary data.</text>
</comment>
<feature type="transmembrane region" description="Helical" evidence="1">
    <location>
        <begin position="67"/>
        <end position="91"/>
    </location>
</feature>
<accession>A0ABV9MZ28</accession>
<organism evidence="2 3">
    <name type="scientific">Geojedonia litorea</name>
    <dbReference type="NCBI Taxonomy" id="1268269"/>
    <lineage>
        <taxon>Bacteria</taxon>
        <taxon>Pseudomonadati</taxon>
        <taxon>Bacteroidota</taxon>
        <taxon>Flavobacteriia</taxon>
        <taxon>Flavobacteriales</taxon>
        <taxon>Flavobacteriaceae</taxon>
        <taxon>Geojedonia</taxon>
    </lineage>
</organism>
<gene>
    <name evidence="2" type="ORF">ACFO5O_02925</name>
</gene>
<keyword evidence="1" id="KW-0472">Membrane</keyword>
<proteinExistence type="predicted"/>
<evidence type="ECO:0000313" key="3">
    <source>
        <dbReference type="Proteomes" id="UP001595953"/>
    </source>
</evidence>
<reference evidence="3" key="1">
    <citation type="journal article" date="2019" name="Int. J. Syst. Evol. Microbiol.">
        <title>The Global Catalogue of Microorganisms (GCM) 10K type strain sequencing project: providing services to taxonomists for standard genome sequencing and annotation.</title>
        <authorList>
            <consortium name="The Broad Institute Genomics Platform"/>
            <consortium name="The Broad Institute Genome Sequencing Center for Infectious Disease"/>
            <person name="Wu L."/>
            <person name="Ma J."/>
        </authorList>
    </citation>
    <scope>NUCLEOTIDE SEQUENCE [LARGE SCALE GENOMIC DNA]</scope>
    <source>
        <strain evidence="3">CCUG 63682</strain>
    </source>
</reference>
<dbReference type="Proteomes" id="UP001595953">
    <property type="component" value="Unassembled WGS sequence"/>
</dbReference>
<feature type="transmembrane region" description="Helical" evidence="1">
    <location>
        <begin position="41"/>
        <end position="61"/>
    </location>
</feature>
<protein>
    <recommendedName>
        <fullName evidence="4">TIGR04086 family membrane protein</fullName>
    </recommendedName>
</protein>
<feature type="transmembrane region" description="Helical" evidence="1">
    <location>
        <begin position="103"/>
        <end position="125"/>
    </location>
</feature>
<evidence type="ECO:0008006" key="4">
    <source>
        <dbReference type="Google" id="ProtNLM"/>
    </source>
</evidence>
<dbReference type="RefSeq" id="WP_387960796.1">
    <property type="nucleotide sequence ID" value="NZ_JBHSGP010000005.1"/>
</dbReference>